<keyword evidence="1" id="KW-0812">Transmembrane</keyword>
<feature type="non-terminal residue" evidence="2">
    <location>
        <position position="78"/>
    </location>
</feature>
<evidence type="ECO:0000256" key="1">
    <source>
        <dbReference type="SAM" id="Phobius"/>
    </source>
</evidence>
<keyword evidence="1" id="KW-0472">Membrane</keyword>
<name>A0A8B6F5R3_MYTGA</name>
<evidence type="ECO:0000313" key="2">
    <source>
        <dbReference type="EMBL" id="VDI43563.1"/>
    </source>
</evidence>
<comment type="caution">
    <text evidence="2">The sequence shown here is derived from an EMBL/GenBank/DDBJ whole genome shotgun (WGS) entry which is preliminary data.</text>
</comment>
<evidence type="ECO:0000313" key="3">
    <source>
        <dbReference type="Proteomes" id="UP000596742"/>
    </source>
</evidence>
<protein>
    <submittedName>
        <fullName evidence="2">Uncharacterized protein</fullName>
    </submittedName>
</protein>
<dbReference type="Proteomes" id="UP000596742">
    <property type="component" value="Unassembled WGS sequence"/>
</dbReference>
<organism evidence="2 3">
    <name type="scientific">Mytilus galloprovincialis</name>
    <name type="common">Mediterranean mussel</name>
    <dbReference type="NCBI Taxonomy" id="29158"/>
    <lineage>
        <taxon>Eukaryota</taxon>
        <taxon>Metazoa</taxon>
        <taxon>Spiralia</taxon>
        <taxon>Lophotrochozoa</taxon>
        <taxon>Mollusca</taxon>
        <taxon>Bivalvia</taxon>
        <taxon>Autobranchia</taxon>
        <taxon>Pteriomorphia</taxon>
        <taxon>Mytilida</taxon>
        <taxon>Mytiloidea</taxon>
        <taxon>Mytilidae</taxon>
        <taxon>Mytilinae</taxon>
        <taxon>Mytilus</taxon>
    </lineage>
</organism>
<gene>
    <name evidence="2" type="ORF">MGAL_10B082175</name>
</gene>
<dbReference type="AlphaFoldDB" id="A0A8B6F5R3"/>
<reference evidence="2" key="1">
    <citation type="submission" date="2018-11" db="EMBL/GenBank/DDBJ databases">
        <authorList>
            <person name="Alioto T."/>
            <person name="Alioto T."/>
        </authorList>
    </citation>
    <scope>NUCLEOTIDE SEQUENCE</scope>
</reference>
<sequence length="78" mass="9330">QSGFRKMTVRPYLKIEKGQLASTSCTIKELLKEYNENICQETNYDMFRTLLRFKTFDKNCVSFYVVMLQYCFSLLFVD</sequence>
<proteinExistence type="predicted"/>
<keyword evidence="3" id="KW-1185">Reference proteome</keyword>
<accession>A0A8B6F5R3</accession>
<dbReference type="EMBL" id="UYJE01006157">
    <property type="protein sequence ID" value="VDI43563.1"/>
    <property type="molecule type" value="Genomic_DNA"/>
</dbReference>
<feature type="transmembrane region" description="Helical" evidence="1">
    <location>
        <begin position="60"/>
        <end position="77"/>
    </location>
</feature>
<feature type="non-terminal residue" evidence="2">
    <location>
        <position position="1"/>
    </location>
</feature>
<keyword evidence="1" id="KW-1133">Transmembrane helix</keyword>